<protein>
    <submittedName>
        <fullName evidence="1">Uncharacterized protein</fullName>
    </submittedName>
</protein>
<dbReference type="Proteomes" id="UP000652761">
    <property type="component" value="Unassembled WGS sequence"/>
</dbReference>
<proteinExistence type="predicted"/>
<reference evidence="1" key="1">
    <citation type="submission" date="2017-07" db="EMBL/GenBank/DDBJ databases">
        <title>Taro Niue Genome Assembly and Annotation.</title>
        <authorList>
            <person name="Atibalentja N."/>
            <person name="Keating K."/>
            <person name="Fields C.J."/>
        </authorList>
    </citation>
    <scope>NUCLEOTIDE SEQUENCE</scope>
    <source>
        <strain evidence="1">Niue_2</strain>
        <tissue evidence="1">Leaf</tissue>
    </source>
</reference>
<accession>A0A843USI3</accession>
<name>A0A843USI3_COLES</name>
<feature type="non-terminal residue" evidence="1">
    <location>
        <position position="1"/>
    </location>
</feature>
<dbReference type="EMBL" id="NMUH01000780">
    <property type="protein sequence ID" value="MQL84694.1"/>
    <property type="molecule type" value="Genomic_DNA"/>
</dbReference>
<evidence type="ECO:0000313" key="2">
    <source>
        <dbReference type="Proteomes" id="UP000652761"/>
    </source>
</evidence>
<keyword evidence="2" id="KW-1185">Reference proteome</keyword>
<comment type="caution">
    <text evidence="1">The sequence shown here is derived from an EMBL/GenBank/DDBJ whole genome shotgun (WGS) entry which is preliminary data.</text>
</comment>
<evidence type="ECO:0000313" key="1">
    <source>
        <dbReference type="EMBL" id="MQL84694.1"/>
    </source>
</evidence>
<gene>
    <name evidence="1" type="ORF">Taro_017202</name>
</gene>
<dbReference type="AlphaFoldDB" id="A0A843USI3"/>
<sequence length="46" mass="5324">MLYPFPAQTQVQTLRTRWPDRPCSEVSRTMTLHTSMGDDQSDERPG</sequence>
<organism evidence="1 2">
    <name type="scientific">Colocasia esculenta</name>
    <name type="common">Wild taro</name>
    <name type="synonym">Arum esculentum</name>
    <dbReference type="NCBI Taxonomy" id="4460"/>
    <lineage>
        <taxon>Eukaryota</taxon>
        <taxon>Viridiplantae</taxon>
        <taxon>Streptophyta</taxon>
        <taxon>Embryophyta</taxon>
        <taxon>Tracheophyta</taxon>
        <taxon>Spermatophyta</taxon>
        <taxon>Magnoliopsida</taxon>
        <taxon>Liliopsida</taxon>
        <taxon>Araceae</taxon>
        <taxon>Aroideae</taxon>
        <taxon>Colocasieae</taxon>
        <taxon>Colocasia</taxon>
    </lineage>
</organism>